<gene>
    <name evidence="2" type="ORF">K503DRAFT_415530</name>
</gene>
<dbReference type="STRING" id="1314800.A0A1B7NB92"/>
<protein>
    <submittedName>
        <fullName evidence="2">Uncharacterized protein</fullName>
    </submittedName>
</protein>
<dbReference type="AlphaFoldDB" id="A0A1B7NB92"/>
<keyword evidence="3" id="KW-1185">Reference proteome</keyword>
<keyword evidence="1" id="KW-0812">Transmembrane</keyword>
<feature type="transmembrane region" description="Helical" evidence="1">
    <location>
        <begin position="72"/>
        <end position="92"/>
    </location>
</feature>
<dbReference type="Gene3D" id="1.20.120.1900">
    <property type="entry name" value="Gamma-tubulin complex, C-terminal domain"/>
    <property type="match status" value="1"/>
</dbReference>
<sequence>MEALDGQPATLAKLPLPEQCSTFREVEDANATECIETSLVHLSYQGNKSTTTAQTVKNLDGLLVEFAVPFPLAYTFTSRVMSIYGLTFVFLLQIRRAKSVLECILV</sequence>
<name>A0A1B7NB92_9AGAM</name>
<reference evidence="2 3" key="1">
    <citation type="submission" date="2016-06" db="EMBL/GenBank/DDBJ databases">
        <title>Comparative genomics of the ectomycorrhizal sister species Rhizopogon vinicolor and Rhizopogon vesiculosus (Basidiomycota: Boletales) reveals a divergence of the mating type B locus.</title>
        <authorList>
            <consortium name="DOE Joint Genome Institute"/>
            <person name="Mujic A.B."/>
            <person name="Kuo A."/>
            <person name="Tritt A."/>
            <person name="Lipzen A."/>
            <person name="Chen C."/>
            <person name="Johnson J."/>
            <person name="Sharma A."/>
            <person name="Barry K."/>
            <person name="Grigoriev I.V."/>
            <person name="Spatafora J.W."/>
        </authorList>
    </citation>
    <scope>NUCLEOTIDE SEQUENCE [LARGE SCALE GENOMIC DNA]</scope>
    <source>
        <strain evidence="2 3">AM-OR11-026</strain>
    </source>
</reference>
<keyword evidence="1" id="KW-1133">Transmembrane helix</keyword>
<proteinExistence type="predicted"/>
<dbReference type="OrthoDB" id="66546at2759"/>
<dbReference type="EMBL" id="KV448165">
    <property type="protein sequence ID" value="OAX42054.1"/>
    <property type="molecule type" value="Genomic_DNA"/>
</dbReference>
<dbReference type="InParanoid" id="A0A1B7NB92"/>
<dbReference type="Proteomes" id="UP000092154">
    <property type="component" value="Unassembled WGS sequence"/>
</dbReference>
<keyword evidence="1" id="KW-0472">Membrane</keyword>
<evidence type="ECO:0000256" key="1">
    <source>
        <dbReference type="SAM" id="Phobius"/>
    </source>
</evidence>
<dbReference type="InterPro" id="IPR042241">
    <property type="entry name" value="GCP_C_sf"/>
</dbReference>
<organism evidence="2 3">
    <name type="scientific">Rhizopogon vinicolor AM-OR11-026</name>
    <dbReference type="NCBI Taxonomy" id="1314800"/>
    <lineage>
        <taxon>Eukaryota</taxon>
        <taxon>Fungi</taxon>
        <taxon>Dikarya</taxon>
        <taxon>Basidiomycota</taxon>
        <taxon>Agaricomycotina</taxon>
        <taxon>Agaricomycetes</taxon>
        <taxon>Agaricomycetidae</taxon>
        <taxon>Boletales</taxon>
        <taxon>Suillineae</taxon>
        <taxon>Rhizopogonaceae</taxon>
        <taxon>Rhizopogon</taxon>
    </lineage>
</organism>
<accession>A0A1B7NB92</accession>
<evidence type="ECO:0000313" key="2">
    <source>
        <dbReference type="EMBL" id="OAX42054.1"/>
    </source>
</evidence>
<evidence type="ECO:0000313" key="3">
    <source>
        <dbReference type="Proteomes" id="UP000092154"/>
    </source>
</evidence>